<evidence type="ECO:0000313" key="1">
    <source>
        <dbReference type="EMBL" id="CAB5041926.1"/>
    </source>
</evidence>
<protein>
    <submittedName>
        <fullName evidence="1">Unannotated protein</fullName>
    </submittedName>
</protein>
<sequence>MLDQGEHVTHVKNATGHALWVEDFEVFEFFTGRSKHDRSTGDVLHRKSRTATRIAIKFGQDYAIKANAAHELFSNAHGVLADHRVNDEQDLIGLSRLLYLTKLFHQFGVNCQPSGRVNNDNVM</sequence>
<accession>A0A6J7SLV3</accession>
<name>A0A6J7SLV3_9ZZZZ</name>
<gene>
    <name evidence="1" type="ORF">UFOPK4237_01420</name>
</gene>
<organism evidence="1">
    <name type="scientific">freshwater metagenome</name>
    <dbReference type="NCBI Taxonomy" id="449393"/>
    <lineage>
        <taxon>unclassified sequences</taxon>
        <taxon>metagenomes</taxon>
        <taxon>ecological metagenomes</taxon>
    </lineage>
</organism>
<dbReference type="AlphaFoldDB" id="A0A6J7SLV3"/>
<proteinExistence type="predicted"/>
<reference evidence="1" key="1">
    <citation type="submission" date="2020-05" db="EMBL/GenBank/DDBJ databases">
        <authorList>
            <person name="Chiriac C."/>
            <person name="Salcher M."/>
            <person name="Ghai R."/>
            <person name="Kavagutti S V."/>
        </authorList>
    </citation>
    <scope>NUCLEOTIDE SEQUENCE</scope>
</reference>
<dbReference type="EMBL" id="CAFBPZ010000119">
    <property type="protein sequence ID" value="CAB5041926.1"/>
    <property type="molecule type" value="Genomic_DNA"/>
</dbReference>